<evidence type="ECO:0000313" key="2">
    <source>
        <dbReference type="EMBL" id="GGC86222.1"/>
    </source>
</evidence>
<feature type="transmembrane region" description="Helical" evidence="1">
    <location>
        <begin position="78"/>
        <end position="96"/>
    </location>
</feature>
<name>A0ABQ1NWP0_9GAMM</name>
<dbReference type="EMBL" id="BMFF01000001">
    <property type="protein sequence ID" value="GGC86222.1"/>
    <property type="molecule type" value="Genomic_DNA"/>
</dbReference>
<feature type="transmembrane region" description="Helical" evidence="1">
    <location>
        <begin position="20"/>
        <end position="42"/>
    </location>
</feature>
<feature type="transmembrane region" description="Helical" evidence="1">
    <location>
        <begin position="102"/>
        <end position="122"/>
    </location>
</feature>
<keyword evidence="1" id="KW-0472">Membrane</keyword>
<gene>
    <name evidence="2" type="ORF">GCM10007418_02500</name>
</gene>
<accession>A0ABQ1NWP0</accession>
<evidence type="ECO:0008006" key="4">
    <source>
        <dbReference type="Google" id="ProtNLM"/>
    </source>
</evidence>
<keyword evidence="1" id="KW-0812">Transmembrane</keyword>
<feature type="transmembrane region" description="Helical" evidence="1">
    <location>
        <begin position="48"/>
        <end position="66"/>
    </location>
</feature>
<organism evidence="2 3">
    <name type="scientific">Halopseudomonas salina</name>
    <dbReference type="NCBI Taxonomy" id="1323744"/>
    <lineage>
        <taxon>Bacteria</taxon>
        <taxon>Pseudomonadati</taxon>
        <taxon>Pseudomonadota</taxon>
        <taxon>Gammaproteobacteria</taxon>
        <taxon>Pseudomonadales</taxon>
        <taxon>Pseudomonadaceae</taxon>
        <taxon>Halopseudomonas</taxon>
    </lineage>
</organism>
<sequence>MSKAEKPLPPLEYLEPRMRLTRILSLIGYLAVIVTLLVYNAMFADLHGANPLVIIGTLLVPLLIFMPGIVMGNVRAHAWLCFAINLYFIYGVLVCFQPGRLIYGSLLVGFSLLYFIPAMGYVRWGFQAKRVREAG</sequence>
<evidence type="ECO:0000313" key="3">
    <source>
        <dbReference type="Proteomes" id="UP000638188"/>
    </source>
</evidence>
<evidence type="ECO:0000256" key="1">
    <source>
        <dbReference type="SAM" id="Phobius"/>
    </source>
</evidence>
<protein>
    <recommendedName>
        <fullName evidence="4">DUF2069 domain-containing protein</fullName>
    </recommendedName>
</protein>
<dbReference type="Pfam" id="PF09842">
    <property type="entry name" value="DUF2069"/>
    <property type="match status" value="1"/>
</dbReference>
<dbReference type="Proteomes" id="UP000638188">
    <property type="component" value="Unassembled WGS sequence"/>
</dbReference>
<keyword evidence="1" id="KW-1133">Transmembrane helix</keyword>
<comment type="caution">
    <text evidence="2">The sequence shown here is derived from an EMBL/GenBank/DDBJ whole genome shotgun (WGS) entry which is preliminary data.</text>
</comment>
<keyword evidence="3" id="KW-1185">Reference proteome</keyword>
<reference evidence="3" key="1">
    <citation type="journal article" date="2019" name="Int. J. Syst. Evol. Microbiol.">
        <title>The Global Catalogue of Microorganisms (GCM) 10K type strain sequencing project: providing services to taxonomists for standard genome sequencing and annotation.</title>
        <authorList>
            <consortium name="The Broad Institute Genomics Platform"/>
            <consortium name="The Broad Institute Genome Sequencing Center for Infectious Disease"/>
            <person name="Wu L."/>
            <person name="Ma J."/>
        </authorList>
    </citation>
    <scope>NUCLEOTIDE SEQUENCE [LARGE SCALE GENOMIC DNA]</scope>
    <source>
        <strain evidence="3">CGMCC 1.12482</strain>
    </source>
</reference>
<proteinExistence type="predicted"/>
<dbReference type="InterPro" id="IPR018643">
    <property type="entry name" value="DUF2069_membrane"/>
</dbReference>
<dbReference type="RefSeq" id="WP_150277645.1">
    <property type="nucleotide sequence ID" value="NZ_BMFF01000001.1"/>
</dbReference>